<evidence type="ECO:0000256" key="2">
    <source>
        <dbReference type="SAM" id="Phobius"/>
    </source>
</evidence>
<feature type="compositionally biased region" description="Polar residues" evidence="1">
    <location>
        <begin position="64"/>
        <end position="76"/>
    </location>
</feature>
<feature type="transmembrane region" description="Helical" evidence="2">
    <location>
        <begin position="112"/>
        <end position="134"/>
    </location>
</feature>
<dbReference type="EMBL" id="HACM01003662">
    <property type="protein sequence ID" value="CRZ04104.1"/>
    <property type="molecule type" value="Transcribed_RNA"/>
</dbReference>
<sequence length="136" mass="14755">MFASSVGPLEPNHHPESGPTAVDGDVKGQSDGYIWSPFTKLKNILMRAHNKVAKTALWIVSDGQQEPGSDTITNDSSVKENSETPSDTSGAHLEPDVEGVQPNQPPLFRYHLVIICFVSAITVVVIAGIVYYFMTN</sequence>
<dbReference type="AlphaFoldDB" id="A0A0H5R732"/>
<proteinExistence type="predicted"/>
<evidence type="ECO:0000313" key="3">
    <source>
        <dbReference type="EMBL" id="CRZ04104.1"/>
    </source>
</evidence>
<evidence type="ECO:0000256" key="1">
    <source>
        <dbReference type="SAM" id="MobiDB-lite"/>
    </source>
</evidence>
<reference evidence="3" key="1">
    <citation type="submission" date="2015-04" db="EMBL/GenBank/DDBJ databases">
        <title>The genome sequence of the plant pathogenic Rhizarian Plasmodiophora brassicae reveals insights in its biotrophic life cycle and the origin of chitin synthesis.</title>
        <authorList>
            <person name="Schwelm A."/>
            <person name="Fogelqvist J."/>
            <person name="Knaust A."/>
            <person name="Julke S."/>
            <person name="Lilja T."/>
            <person name="Dhandapani V."/>
            <person name="Bonilla-Rosso G."/>
            <person name="Karlsson M."/>
            <person name="Shevchenko A."/>
            <person name="Choi S.R."/>
            <person name="Kim H.G."/>
            <person name="Park J.Y."/>
            <person name="Lim Y.P."/>
            <person name="Ludwig-Muller J."/>
            <person name="Dixelius C."/>
        </authorList>
    </citation>
    <scope>NUCLEOTIDE SEQUENCE</scope>
    <source>
        <tissue evidence="3">Potato root galls</tissue>
    </source>
</reference>
<feature type="region of interest" description="Disordered" evidence="1">
    <location>
        <begin position="64"/>
        <end position="100"/>
    </location>
</feature>
<accession>A0A0H5R732</accession>
<feature type="region of interest" description="Disordered" evidence="1">
    <location>
        <begin position="1"/>
        <end position="25"/>
    </location>
</feature>
<protein>
    <submittedName>
        <fullName evidence="3">Uncharacterized protein</fullName>
    </submittedName>
</protein>
<keyword evidence="2" id="KW-0812">Transmembrane</keyword>
<keyword evidence="2" id="KW-0472">Membrane</keyword>
<organism evidence="3">
    <name type="scientific">Spongospora subterranea</name>
    <dbReference type="NCBI Taxonomy" id="70186"/>
    <lineage>
        <taxon>Eukaryota</taxon>
        <taxon>Sar</taxon>
        <taxon>Rhizaria</taxon>
        <taxon>Endomyxa</taxon>
        <taxon>Phytomyxea</taxon>
        <taxon>Plasmodiophorida</taxon>
        <taxon>Plasmodiophoridae</taxon>
        <taxon>Spongospora</taxon>
    </lineage>
</organism>
<name>A0A0H5R732_9EUKA</name>
<keyword evidence="2" id="KW-1133">Transmembrane helix</keyword>